<dbReference type="Proteomes" id="UP000296469">
    <property type="component" value="Chromosome"/>
</dbReference>
<dbReference type="EMBL" id="CP039291">
    <property type="protein sequence ID" value="QCB93749.1"/>
    <property type="molecule type" value="Genomic_DNA"/>
</dbReference>
<protein>
    <submittedName>
        <fullName evidence="3">Molybdenum cofactor guanylyltransferase</fullName>
    </submittedName>
</protein>
<dbReference type="Pfam" id="PF12804">
    <property type="entry name" value="NTP_transf_3"/>
    <property type="match status" value="1"/>
</dbReference>
<gene>
    <name evidence="3" type="ORF">E5225_09430</name>
</gene>
<evidence type="ECO:0000313" key="3">
    <source>
        <dbReference type="EMBL" id="QCB93749.1"/>
    </source>
</evidence>
<keyword evidence="3" id="KW-0548">Nucleotidyltransferase</keyword>
<dbReference type="SUPFAM" id="SSF53448">
    <property type="entry name" value="Nucleotide-diphospho-sugar transferases"/>
    <property type="match status" value="1"/>
</dbReference>
<dbReference type="PANTHER" id="PTHR19136">
    <property type="entry name" value="MOLYBDENUM COFACTOR GUANYLYLTRANSFERASE"/>
    <property type="match status" value="1"/>
</dbReference>
<dbReference type="GO" id="GO:0016779">
    <property type="term" value="F:nucleotidyltransferase activity"/>
    <property type="evidence" value="ECO:0007669"/>
    <property type="project" value="UniProtKB-KW"/>
</dbReference>
<dbReference type="PANTHER" id="PTHR19136:SF81">
    <property type="entry name" value="MOLYBDENUM COFACTOR GUANYLYLTRANSFERASE"/>
    <property type="match status" value="1"/>
</dbReference>
<dbReference type="AlphaFoldDB" id="A0A4P7SHQ1"/>
<dbReference type="InterPro" id="IPR025877">
    <property type="entry name" value="MobA-like_NTP_Trfase"/>
</dbReference>
<organism evidence="3 4">
    <name type="scientific">Cellulomonas shaoxiangyii</name>
    <dbReference type="NCBI Taxonomy" id="2566013"/>
    <lineage>
        <taxon>Bacteria</taxon>
        <taxon>Bacillati</taxon>
        <taxon>Actinomycetota</taxon>
        <taxon>Actinomycetes</taxon>
        <taxon>Micrococcales</taxon>
        <taxon>Cellulomonadaceae</taxon>
        <taxon>Cellulomonas</taxon>
    </lineage>
</organism>
<evidence type="ECO:0000256" key="1">
    <source>
        <dbReference type="ARBA" id="ARBA00022679"/>
    </source>
</evidence>
<name>A0A4P7SHQ1_9CELL</name>
<dbReference type="OrthoDB" id="9112331at2"/>
<evidence type="ECO:0000313" key="4">
    <source>
        <dbReference type="Proteomes" id="UP000296469"/>
    </source>
</evidence>
<dbReference type="KEGG" id="celz:E5225_09430"/>
<reference evidence="3 4" key="1">
    <citation type="submission" date="2019-04" db="EMBL/GenBank/DDBJ databases">
        <title>Isolation and identification of Cellulomonas shaoxiangyii sp. Nov. isolated from feces of the Tibetan antelopes (Pantholops hodgsonii) in the Qinghai-Tibet plateau of China.</title>
        <authorList>
            <person name="Tian Z."/>
        </authorList>
    </citation>
    <scope>NUCLEOTIDE SEQUENCE [LARGE SCALE GENOMIC DNA]</scope>
    <source>
        <strain evidence="3 4">Z28</strain>
    </source>
</reference>
<keyword evidence="4" id="KW-1185">Reference proteome</keyword>
<accession>A0A4P7SHQ1</accession>
<dbReference type="RefSeq" id="WP_135974412.1">
    <property type="nucleotide sequence ID" value="NZ_CP039291.1"/>
</dbReference>
<evidence type="ECO:0000259" key="2">
    <source>
        <dbReference type="Pfam" id="PF12804"/>
    </source>
</evidence>
<feature type="domain" description="MobA-like NTP transferase" evidence="2">
    <location>
        <begin position="9"/>
        <end position="161"/>
    </location>
</feature>
<dbReference type="Gene3D" id="3.90.550.10">
    <property type="entry name" value="Spore Coat Polysaccharide Biosynthesis Protein SpsA, Chain A"/>
    <property type="match status" value="1"/>
</dbReference>
<keyword evidence="1 3" id="KW-0808">Transferase</keyword>
<proteinExistence type="predicted"/>
<dbReference type="InterPro" id="IPR029044">
    <property type="entry name" value="Nucleotide-diphossugar_trans"/>
</dbReference>
<sequence length="204" mass="20453">MTGAPDVLVVVPAGGTAHRLGGGDKTALVVGGRTVLRRLLADLTAWPTVVVADPPPAAARADVPHARWCREDPRGAGPLAALAAGLATAPGARVLVAVAGDQPFAGRAVPALLAALDGAPEADAALAAGPDGRVQPLLGAYRTAAVGAVLRGPVADRPVRALWAHLRIVTVDLPAVHVLDVDDAADLARARAAARREDGPGARS</sequence>